<dbReference type="Gene3D" id="3.30.450.150">
    <property type="entry name" value="Haem-degrading domain"/>
    <property type="match status" value="1"/>
</dbReference>
<comment type="caution">
    <text evidence="1">The sequence shown here is derived from an EMBL/GenBank/DDBJ whole genome shotgun (WGS) entry which is preliminary data.</text>
</comment>
<keyword evidence="2" id="KW-1185">Reference proteome</keyword>
<dbReference type="EMBL" id="MU003765">
    <property type="protein sequence ID" value="KAF2726337.1"/>
    <property type="molecule type" value="Genomic_DNA"/>
</dbReference>
<dbReference type="PANTHER" id="PTHR28255:SF1">
    <property type="entry name" value="UPF0303 PROTEIN YBR137W"/>
    <property type="match status" value="1"/>
</dbReference>
<accession>A0A9P4QKB8</accession>
<dbReference type="GO" id="GO:0006620">
    <property type="term" value="P:post-translational protein targeting to endoplasmic reticulum membrane"/>
    <property type="evidence" value="ECO:0007669"/>
    <property type="project" value="TreeGrafter"/>
</dbReference>
<name>A0A9P4QKB8_9PEZI</name>
<dbReference type="InterPro" id="IPR005624">
    <property type="entry name" value="PduO/GlcC-like"/>
</dbReference>
<gene>
    <name evidence="1" type="ORF">K431DRAFT_214039</name>
</gene>
<sequence>MAAAIDPESTLQAPPRDLEQIEYIDNSLTFPSFTAETAWGLGCALRTRLLPFSKPVVIDISLAHGHHCLFHATTRSGTSPDNDTWVARKRNTVLRFGYSTWYMHNKYQGDEEAFAKKFGLAFGGSGVGGGNGVRAGDYAIHGGGWPVRVKGVEGIVAVVVVSGLKQDQDHGVIVQTVSEVLEAAGVEGLEKRKED</sequence>
<evidence type="ECO:0000313" key="2">
    <source>
        <dbReference type="Proteomes" id="UP000799441"/>
    </source>
</evidence>
<dbReference type="AlphaFoldDB" id="A0A9P4QKB8"/>
<evidence type="ECO:0008006" key="3">
    <source>
        <dbReference type="Google" id="ProtNLM"/>
    </source>
</evidence>
<dbReference type="GO" id="GO:0072380">
    <property type="term" value="C:TRC complex"/>
    <property type="evidence" value="ECO:0007669"/>
    <property type="project" value="TreeGrafter"/>
</dbReference>
<proteinExistence type="predicted"/>
<protein>
    <recommendedName>
        <fullName evidence="3">DUF967 domain protein</fullName>
    </recommendedName>
</protein>
<dbReference type="SUPFAM" id="SSF143744">
    <property type="entry name" value="GlcG-like"/>
    <property type="match status" value="1"/>
</dbReference>
<dbReference type="InterPro" id="IPR038084">
    <property type="entry name" value="PduO/GlcC-like_sf"/>
</dbReference>
<dbReference type="PANTHER" id="PTHR28255">
    <property type="match status" value="1"/>
</dbReference>
<dbReference type="Proteomes" id="UP000799441">
    <property type="component" value="Unassembled WGS sequence"/>
</dbReference>
<dbReference type="Pfam" id="PF03928">
    <property type="entry name" value="HbpS-like"/>
    <property type="match status" value="1"/>
</dbReference>
<dbReference type="PIRSF" id="PIRSF008757">
    <property type="entry name" value="UCP008757"/>
    <property type="match status" value="1"/>
</dbReference>
<reference evidence="1" key="1">
    <citation type="journal article" date="2020" name="Stud. Mycol.">
        <title>101 Dothideomycetes genomes: a test case for predicting lifestyles and emergence of pathogens.</title>
        <authorList>
            <person name="Haridas S."/>
            <person name="Albert R."/>
            <person name="Binder M."/>
            <person name="Bloem J."/>
            <person name="Labutti K."/>
            <person name="Salamov A."/>
            <person name="Andreopoulos B."/>
            <person name="Baker S."/>
            <person name="Barry K."/>
            <person name="Bills G."/>
            <person name="Bluhm B."/>
            <person name="Cannon C."/>
            <person name="Castanera R."/>
            <person name="Culley D."/>
            <person name="Daum C."/>
            <person name="Ezra D."/>
            <person name="Gonzalez J."/>
            <person name="Henrissat B."/>
            <person name="Kuo A."/>
            <person name="Liang C."/>
            <person name="Lipzen A."/>
            <person name="Lutzoni F."/>
            <person name="Magnuson J."/>
            <person name="Mondo S."/>
            <person name="Nolan M."/>
            <person name="Ohm R."/>
            <person name="Pangilinan J."/>
            <person name="Park H.-J."/>
            <person name="Ramirez L."/>
            <person name="Alfaro M."/>
            <person name="Sun H."/>
            <person name="Tritt A."/>
            <person name="Yoshinaga Y."/>
            <person name="Zwiers L.-H."/>
            <person name="Turgeon B."/>
            <person name="Goodwin S."/>
            <person name="Spatafora J."/>
            <person name="Crous P."/>
            <person name="Grigoriev I."/>
        </authorList>
    </citation>
    <scope>NUCLEOTIDE SEQUENCE</scope>
    <source>
        <strain evidence="1">CBS 116435</strain>
    </source>
</reference>
<evidence type="ECO:0000313" key="1">
    <source>
        <dbReference type="EMBL" id="KAF2726337.1"/>
    </source>
</evidence>
<dbReference type="InterPro" id="IPR010371">
    <property type="entry name" value="YBR137W-like"/>
</dbReference>
<dbReference type="OrthoDB" id="2209940at2759"/>
<organism evidence="1 2">
    <name type="scientific">Polychaeton citri CBS 116435</name>
    <dbReference type="NCBI Taxonomy" id="1314669"/>
    <lineage>
        <taxon>Eukaryota</taxon>
        <taxon>Fungi</taxon>
        <taxon>Dikarya</taxon>
        <taxon>Ascomycota</taxon>
        <taxon>Pezizomycotina</taxon>
        <taxon>Dothideomycetes</taxon>
        <taxon>Dothideomycetidae</taxon>
        <taxon>Capnodiales</taxon>
        <taxon>Capnodiaceae</taxon>
        <taxon>Polychaeton</taxon>
    </lineage>
</organism>